<comment type="caution">
    <text evidence="5">The sequence shown here is derived from an EMBL/GenBank/DDBJ whole genome shotgun (WGS) entry which is preliminary data.</text>
</comment>
<dbReference type="GO" id="GO:0016787">
    <property type="term" value="F:hydrolase activity"/>
    <property type="evidence" value="ECO:0007669"/>
    <property type="project" value="UniProtKB-KW"/>
</dbReference>
<evidence type="ECO:0000256" key="3">
    <source>
        <dbReference type="SAM" id="SignalP"/>
    </source>
</evidence>
<gene>
    <name evidence="5" type="ORF">P3TCK_18147</name>
</gene>
<protein>
    <submittedName>
        <fullName evidence="5">Choloylglycine hydrolase family protein</fullName>
    </submittedName>
</protein>
<reference evidence="5 6" key="1">
    <citation type="submission" date="2006-03" db="EMBL/GenBank/DDBJ databases">
        <authorList>
            <person name="Bartlett D.H."/>
            <person name="Valle G."/>
            <person name="Lauro F.M."/>
            <person name="Vezzi A."/>
            <person name="Simonato F."/>
            <person name="Eloe E."/>
            <person name="Vitulo N."/>
            <person name="Stratton T.K."/>
            <person name="D'angelo M."/>
            <person name="Ferriera S."/>
            <person name="Johnson J."/>
            <person name="Kravitz S."/>
            <person name="Beeson K."/>
            <person name="Sutton G."/>
            <person name="Rogers Y."/>
            <person name="Friedman R."/>
            <person name="Frazier M."/>
            <person name="Venter J.C."/>
        </authorList>
    </citation>
    <scope>NUCLEOTIDE SEQUENCE [LARGE SCALE GENOMIC DNA]</scope>
    <source>
        <strain evidence="5 6">3TCK</strain>
    </source>
</reference>
<evidence type="ECO:0000256" key="1">
    <source>
        <dbReference type="ARBA" id="ARBA00006625"/>
    </source>
</evidence>
<evidence type="ECO:0000256" key="2">
    <source>
        <dbReference type="ARBA" id="ARBA00022801"/>
    </source>
</evidence>
<proteinExistence type="inferred from homology"/>
<evidence type="ECO:0000313" key="5">
    <source>
        <dbReference type="EMBL" id="EAS43727.1"/>
    </source>
</evidence>
<name>Q1Z539_9GAMM</name>
<dbReference type="SUPFAM" id="SSF56235">
    <property type="entry name" value="N-terminal nucleophile aminohydrolases (Ntn hydrolases)"/>
    <property type="match status" value="1"/>
</dbReference>
<evidence type="ECO:0000313" key="6">
    <source>
        <dbReference type="Proteomes" id="UP000003789"/>
    </source>
</evidence>
<keyword evidence="2 5" id="KW-0378">Hydrolase</keyword>
<comment type="similarity">
    <text evidence="1">Belongs to the peptidase C59 family.</text>
</comment>
<organism evidence="5 6">
    <name type="scientific">Photobacterium profundum 3TCK</name>
    <dbReference type="NCBI Taxonomy" id="314280"/>
    <lineage>
        <taxon>Bacteria</taxon>
        <taxon>Pseudomonadati</taxon>
        <taxon>Pseudomonadota</taxon>
        <taxon>Gammaproteobacteria</taxon>
        <taxon>Vibrionales</taxon>
        <taxon>Vibrionaceae</taxon>
        <taxon>Photobacterium</taxon>
    </lineage>
</organism>
<dbReference type="PANTHER" id="PTHR35527:SF2">
    <property type="entry name" value="HYDROLASE"/>
    <property type="match status" value="1"/>
</dbReference>
<dbReference type="InterPro" id="IPR052193">
    <property type="entry name" value="Peptidase_C59"/>
</dbReference>
<dbReference type="Gene3D" id="3.60.60.10">
    <property type="entry name" value="Penicillin V Acylase, Chain A"/>
    <property type="match status" value="1"/>
</dbReference>
<dbReference type="Pfam" id="PF02275">
    <property type="entry name" value="CBAH"/>
    <property type="match status" value="1"/>
</dbReference>
<feature type="chain" id="PRO_5004198110" evidence="3">
    <location>
        <begin position="22"/>
        <end position="340"/>
    </location>
</feature>
<dbReference type="OrthoDB" id="1265391at2"/>
<dbReference type="EMBL" id="AAPH01000009">
    <property type="protein sequence ID" value="EAS43727.1"/>
    <property type="molecule type" value="Genomic_DNA"/>
</dbReference>
<feature type="domain" description="Choloylglycine hydrolase/NAAA C-terminal" evidence="4">
    <location>
        <begin position="22"/>
        <end position="251"/>
    </location>
</feature>
<dbReference type="PANTHER" id="PTHR35527">
    <property type="entry name" value="CHOLOYLGLYCINE HYDROLASE"/>
    <property type="match status" value="1"/>
</dbReference>
<sequence length="340" mass="37447">MKRILIATAIAAATFTTASHACTSIAWNTDFGTLTTRTNDWVEATSPILGTIKAGTVRFTHGVEGQGAIYKTQYNILAILAYDGLVHDGVNSEGMQVNTLYYAPMTMKDSGSKTISQLAFGEFLIANYATVEEVVQNIATIKTELASHPLIPNAPTFHWSLTDKSGDRLVIEHDEDGISIYRGDDAMVMTNQPSQQTHLDAWSTASGKISKTWSEADFGSTGNTNPRDRFLHASYFSEQLTQPSSSVNGMMKLATTAFRIPHDAANREVNGVMAGYATEWSLTQNLDTGEAVWEYLWGDTWTNVKFNFYDILKSNKDIRFKMDDPKLAGNITQKIIASGR</sequence>
<keyword evidence="3" id="KW-0732">Signal</keyword>
<dbReference type="AlphaFoldDB" id="Q1Z539"/>
<feature type="signal peptide" evidence="3">
    <location>
        <begin position="1"/>
        <end position="21"/>
    </location>
</feature>
<dbReference type="HOGENOM" id="CLU_045206_0_0_6"/>
<dbReference type="RefSeq" id="WP_006231539.1">
    <property type="nucleotide sequence ID" value="NZ_CH724135.1"/>
</dbReference>
<dbReference type="InterPro" id="IPR029132">
    <property type="entry name" value="CBAH/NAAA_C"/>
</dbReference>
<dbReference type="InterPro" id="IPR029055">
    <property type="entry name" value="Ntn_hydrolases_N"/>
</dbReference>
<dbReference type="Proteomes" id="UP000003789">
    <property type="component" value="Unassembled WGS sequence"/>
</dbReference>
<evidence type="ECO:0000259" key="4">
    <source>
        <dbReference type="Pfam" id="PF02275"/>
    </source>
</evidence>
<accession>Q1Z539</accession>